<feature type="compositionally biased region" description="Low complexity" evidence="1">
    <location>
        <begin position="444"/>
        <end position="456"/>
    </location>
</feature>
<dbReference type="InterPro" id="IPR024516">
    <property type="entry name" value="Mce_C"/>
</dbReference>
<dbReference type="InterPro" id="IPR052336">
    <property type="entry name" value="MlaD_Phospholipid_Transporter"/>
</dbReference>
<evidence type="ECO:0000313" key="6">
    <source>
        <dbReference type="Proteomes" id="UP000006057"/>
    </source>
</evidence>
<keyword evidence="2" id="KW-0472">Membrane</keyword>
<proteinExistence type="predicted"/>
<dbReference type="HOGENOM" id="CLU_032980_0_0_11"/>
<organism evidence="5 6">
    <name type="scientific">Mycolicibacterium chubuense (strain NBB4)</name>
    <name type="common">Mycobacterium chubuense</name>
    <dbReference type="NCBI Taxonomy" id="710421"/>
    <lineage>
        <taxon>Bacteria</taxon>
        <taxon>Bacillati</taxon>
        <taxon>Actinomycetota</taxon>
        <taxon>Actinomycetes</taxon>
        <taxon>Mycobacteriales</taxon>
        <taxon>Mycobacteriaceae</taxon>
        <taxon>Mycolicibacterium</taxon>
    </lineage>
</organism>
<dbReference type="Pfam" id="PF02470">
    <property type="entry name" value="MlaD"/>
    <property type="match status" value="1"/>
</dbReference>
<dbReference type="STRING" id="710421.Mycch_1437"/>
<dbReference type="GO" id="GO:0005576">
    <property type="term" value="C:extracellular region"/>
    <property type="evidence" value="ECO:0007669"/>
    <property type="project" value="TreeGrafter"/>
</dbReference>
<dbReference type="KEGG" id="mcb:Mycch_1437"/>
<dbReference type="OrthoDB" id="4741753at2"/>
<feature type="region of interest" description="Disordered" evidence="1">
    <location>
        <begin position="408"/>
        <end position="471"/>
    </location>
</feature>
<dbReference type="InterPro" id="IPR003399">
    <property type="entry name" value="Mce/MlaD"/>
</dbReference>
<dbReference type="Pfam" id="PF11887">
    <property type="entry name" value="Mce4_CUP1"/>
    <property type="match status" value="1"/>
</dbReference>
<feature type="domain" description="Mce/MlaD" evidence="3">
    <location>
        <begin position="41"/>
        <end position="116"/>
    </location>
</feature>
<reference evidence="5 6" key="1">
    <citation type="submission" date="2012-06" db="EMBL/GenBank/DDBJ databases">
        <title>Complete sequence of chromosome of Mycobacterium chubuense NBB4.</title>
        <authorList>
            <consortium name="US DOE Joint Genome Institute"/>
            <person name="Lucas S."/>
            <person name="Han J."/>
            <person name="Lapidus A."/>
            <person name="Cheng J.-F."/>
            <person name="Goodwin L."/>
            <person name="Pitluck S."/>
            <person name="Peters L."/>
            <person name="Mikhailova N."/>
            <person name="Teshima H."/>
            <person name="Detter J.C."/>
            <person name="Han C."/>
            <person name="Tapia R."/>
            <person name="Land M."/>
            <person name="Hauser L."/>
            <person name="Kyrpides N."/>
            <person name="Ivanova N."/>
            <person name="Pagani I."/>
            <person name="Mattes T."/>
            <person name="Holmes A."/>
            <person name="Rutledge P."/>
            <person name="Paulsen I."/>
            <person name="Coleman N."/>
            <person name="Woyke T."/>
        </authorList>
    </citation>
    <scope>NUCLEOTIDE SEQUENCE [LARGE SCALE GENOMIC DNA]</scope>
    <source>
        <strain evidence="5 6">NBB4</strain>
    </source>
</reference>
<dbReference type="Proteomes" id="UP000006057">
    <property type="component" value="Chromosome"/>
</dbReference>
<dbReference type="AlphaFoldDB" id="I4BG31"/>
<dbReference type="RefSeq" id="WP_014814719.1">
    <property type="nucleotide sequence ID" value="NC_018027.1"/>
</dbReference>
<dbReference type="PANTHER" id="PTHR33371:SF16">
    <property type="entry name" value="MCE-FAMILY PROTEIN MCE3F"/>
    <property type="match status" value="1"/>
</dbReference>
<keyword evidence="2" id="KW-1133">Transmembrane helix</keyword>
<keyword evidence="6" id="KW-1185">Reference proteome</keyword>
<sequence length="519" mass="54250">MLTRFVRIQLVVFSLASVVGVTVMVLNYLQLPTLLGIGRMSVTIELPNSGGLYRFANVTYRGVQIGKVSDVLLDPGPPTHTKAVLSLQGSARIPAALTAEVHSISAVGEQYVDLVPHTDSGPYLRDGSIVAMTDTTVPQQVGPVLDQASALLSSIPKDKLNALLDDTFTGLGGAGFDLGSLADSTSHLAHDLNDVGDRTQALVDDSAPLLDGQAAAADSLRTWAHSVAGVTTQVVDNDPQIRKLLAAGPGAADEVTALLTQLKPTLPVLLANLTTIGQIGVTYNPSLEQVLVLLPPFVTTIQAAMPRNNATGIPTGGEFAITAGDPNPCTVGFLPPSQWRSPADTSEIDTPDGLYCKLPQDSPSTVRGARNYPCMGHPGKRAPTVELCDDPRGFQPLAVRPHILGPSPFDPNLIAQGVPPDTRVSRDNNIYAPPEGTLPPPGATPSATPPKAIQAPTPLPGPPSAAPSAFHSGVLPSRVAVTQYNPRTGNYLGGDGKLYTQADLAHKSPPSAWTDLLPH</sequence>
<gene>
    <name evidence="5" type="ordered locus">Mycch_1437</name>
</gene>
<dbReference type="eggNOG" id="COG1463">
    <property type="taxonomic scope" value="Bacteria"/>
</dbReference>
<evidence type="ECO:0000259" key="4">
    <source>
        <dbReference type="Pfam" id="PF11887"/>
    </source>
</evidence>
<evidence type="ECO:0000313" key="5">
    <source>
        <dbReference type="EMBL" id="AFM16238.1"/>
    </source>
</evidence>
<feature type="transmembrane region" description="Helical" evidence="2">
    <location>
        <begin position="6"/>
        <end position="29"/>
    </location>
</feature>
<evidence type="ECO:0000256" key="1">
    <source>
        <dbReference type="SAM" id="MobiDB-lite"/>
    </source>
</evidence>
<dbReference type="PATRIC" id="fig|710421.3.peg.1437"/>
<keyword evidence="2" id="KW-0812">Transmembrane</keyword>
<accession>I4BG31</accession>
<name>I4BG31_MYCCN</name>
<dbReference type="PANTHER" id="PTHR33371">
    <property type="entry name" value="INTERMEMBRANE PHOSPHOLIPID TRANSPORT SYSTEM BINDING PROTEIN MLAD-RELATED"/>
    <property type="match status" value="1"/>
</dbReference>
<evidence type="ECO:0000256" key="2">
    <source>
        <dbReference type="SAM" id="Phobius"/>
    </source>
</evidence>
<evidence type="ECO:0000259" key="3">
    <source>
        <dbReference type="Pfam" id="PF02470"/>
    </source>
</evidence>
<dbReference type="InterPro" id="IPR005693">
    <property type="entry name" value="Mce"/>
</dbReference>
<dbReference type="EMBL" id="CP003053">
    <property type="protein sequence ID" value="AFM16238.1"/>
    <property type="molecule type" value="Genomic_DNA"/>
</dbReference>
<dbReference type="NCBIfam" id="TIGR00996">
    <property type="entry name" value="Mtu_fam_mce"/>
    <property type="match status" value="1"/>
</dbReference>
<feature type="domain" description="Mammalian cell entry C-terminal" evidence="4">
    <location>
        <begin position="123"/>
        <end position="304"/>
    </location>
</feature>
<protein>
    <submittedName>
        <fullName evidence="5">Virulence factor Mce family protein</fullName>
    </submittedName>
</protein>